<dbReference type="Pfam" id="PF22933">
    <property type="entry name" value="ComC_SSD"/>
    <property type="match status" value="1"/>
</dbReference>
<evidence type="ECO:0000313" key="3">
    <source>
        <dbReference type="EMBL" id="EGG19596.1"/>
    </source>
</evidence>
<reference evidence="4" key="1">
    <citation type="journal article" date="2011" name="Genome Res.">
        <title>Phylogeny-wide analysis of social amoeba genomes highlights ancient origins for complex intercellular communication.</title>
        <authorList>
            <person name="Heidel A.J."/>
            <person name="Lawal H.M."/>
            <person name="Felder M."/>
            <person name="Schilde C."/>
            <person name="Helps N.R."/>
            <person name="Tunggal B."/>
            <person name="Rivero F."/>
            <person name="John U."/>
            <person name="Schleicher M."/>
            <person name="Eichinger L."/>
            <person name="Platzer M."/>
            <person name="Noegel A.A."/>
            <person name="Schaap P."/>
            <person name="Gloeckner G."/>
        </authorList>
    </citation>
    <scope>NUCLEOTIDE SEQUENCE [LARGE SCALE GENOMIC DNA]</scope>
    <source>
        <strain evidence="4">SH3</strain>
    </source>
</reference>
<proteinExistence type="predicted"/>
<dbReference type="AlphaFoldDB" id="F4PXT6"/>
<evidence type="ECO:0000313" key="4">
    <source>
        <dbReference type="Proteomes" id="UP000007797"/>
    </source>
</evidence>
<dbReference type="EMBL" id="GL883014">
    <property type="protein sequence ID" value="EGG19596.1"/>
    <property type="molecule type" value="Genomic_DNA"/>
</dbReference>
<protein>
    <recommendedName>
        <fullName evidence="2">ComC supersandwich domain-containing protein</fullName>
    </recommendedName>
</protein>
<keyword evidence="1" id="KW-0472">Membrane</keyword>
<dbReference type="InterPro" id="IPR053331">
    <property type="entry name" value="EGF-like_comC"/>
</dbReference>
<name>F4PXT6_CACFS</name>
<dbReference type="InterPro" id="IPR054484">
    <property type="entry name" value="ComC_SSD"/>
</dbReference>
<gene>
    <name evidence="3" type="ORF">DFA_00174</name>
</gene>
<evidence type="ECO:0000259" key="2">
    <source>
        <dbReference type="Pfam" id="PF22933"/>
    </source>
</evidence>
<dbReference type="GeneID" id="14871778"/>
<feature type="domain" description="ComC supersandwich" evidence="2">
    <location>
        <begin position="874"/>
        <end position="941"/>
    </location>
</feature>
<dbReference type="RefSeq" id="XP_004357890.1">
    <property type="nucleotide sequence ID" value="XM_004357833.1"/>
</dbReference>
<accession>F4PXT6</accession>
<sequence>MRQTLTLSFIKPQKNSLHLPPNTQMDMGLPNSNIQFSFPQLTMVSVFFNELGGDKVADINQNIVDKLAIGCPLLNSLTVANDPSLKFVPIIFSSMLSLVTATFRFPGVPTISLPSHPTLSKLEIYGDSNMTEFIIGSSVLLPNLILLSLGIYQDVPNNCALQKIGNFSDTSFPILDTLFFYLGQGPVQQQINIGASKLNALRLFDRSSNLPSNAKININHPESLTDIYYQSDGYVFEPTLDKFSNLDKLTVHQSSKNSYPFQSEKFPQKLTGLYLNSGTMTTIPNVTIPSYINTLSLLENNIVQGSIDFDHILKDTNGSLLLDLSINPNLTGPLVQETSLCGLKTLKLGGTAVTSVPDCFWCYQDPPQKIVLPLGLAKPSAFICQISVDNSTLVTLFKSTVISGSNLGWGSNVAGVSVIPIVPNKIMGLYYPFVPIDGPPQHYIVRLSDTDASLSVGLYLVEAGFIVQSVSLAQSPNQMANLTIQFSVINNYFVHQATLNGTGHDMSIVNGNQYRFYFTNLPFGEYNLVIFNGYYNTSTFNIDYVKGKYKYIYIYLCQIRECTYHQLVTAQGVCEMETNHCHRNGQCDGYGKCVCNINQGAYYNKCSNPYPFITAGQMNNEQRLISLYGDFGPFGQNDTTVTINNTINCMVNQSISNQFNINCSLLSSPTTFGLASVQLNVSGLLYSKGRVLKFIDPSTNPGGSTTSTSGGVSTPRELCQENTQNCYGHGDCDDKGVCQCQEKYNPIDNCATKFADNTTFNANNTSPSSKIEVEGVQFGFEIVAIQEIGVDNEISRELLANSWLSSISTNSTMTNATYDLVISNTSILAGTNVTVTITFSTLPRTVMFGDQQLLINPNSIKLAIHSRYGADGEIQYLRVIKDNVQFNGRFIDFALANGRSTYSQTFVINQTEISGDSDQSVAMIGITLPQCQECILDPDFTPLLVANDKGDNCDGSSNTWKIIVGCVVGGIAFVAIATVSIIFAIKKLKYQTKFGSKMRKII</sequence>
<dbReference type="KEGG" id="dfa:DFA_00174"/>
<dbReference type="Proteomes" id="UP000007797">
    <property type="component" value="Unassembled WGS sequence"/>
</dbReference>
<dbReference type="PANTHER" id="PTHR24032">
    <property type="entry name" value="EGF-LIKE DOMAIN-CONTAINING PROTEIN-RELATED-RELATED"/>
    <property type="match status" value="1"/>
</dbReference>
<organism evidence="3 4">
    <name type="scientific">Cavenderia fasciculata</name>
    <name type="common">Slime mold</name>
    <name type="synonym">Dictyostelium fasciculatum</name>
    <dbReference type="NCBI Taxonomy" id="261658"/>
    <lineage>
        <taxon>Eukaryota</taxon>
        <taxon>Amoebozoa</taxon>
        <taxon>Evosea</taxon>
        <taxon>Eumycetozoa</taxon>
        <taxon>Dictyostelia</taxon>
        <taxon>Acytosteliales</taxon>
        <taxon>Cavenderiaceae</taxon>
        <taxon>Cavenderia</taxon>
    </lineage>
</organism>
<feature type="transmembrane region" description="Helical" evidence="1">
    <location>
        <begin position="962"/>
        <end position="985"/>
    </location>
</feature>
<keyword evidence="1" id="KW-0812">Transmembrane</keyword>
<evidence type="ECO:0000256" key="1">
    <source>
        <dbReference type="SAM" id="Phobius"/>
    </source>
</evidence>
<keyword evidence="4" id="KW-1185">Reference proteome</keyword>
<keyword evidence="1" id="KW-1133">Transmembrane helix</keyword>